<dbReference type="Pfam" id="PF02457">
    <property type="entry name" value="DAC"/>
    <property type="match status" value="1"/>
</dbReference>
<dbReference type="PANTHER" id="PTHR34185:SF1">
    <property type="entry name" value="DIADENYLATE CYCLASE"/>
    <property type="match status" value="1"/>
</dbReference>
<evidence type="ECO:0000256" key="5">
    <source>
        <dbReference type="ARBA" id="ARBA00022840"/>
    </source>
</evidence>
<comment type="catalytic activity">
    <reaction evidence="1 6">
        <text>2 ATP = 3',3'-c-di-AMP + 2 diphosphate</text>
        <dbReference type="Rhea" id="RHEA:35655"/>
        <dbReference type="ChEBI" id="CHEBI:30616"/>
        <dbReference type="ChEBI" id="CHEBI:33019"/>
        <dbReference type="ChEBI" id="CHEBI:71500"/>
        <dbReference type="EC" id="2.7.7.85"/>
    </reaction>
</comment>
<dbReference type="Gene3D" id="2.170.120.30">
    <property type="match status" value="1"/>
</dbReference>
<dbReference type="Proteomes" id="UP000177090">
    <property type="component" value="Unassembled WGS sequence"/>
</dbReference>
<gene>
    <name evidence="6" type="primary">dacA</name>
    <name evidence="8" type="ORF">A2569_02970</name>
</gene>
<accession>A0A1G2QIV9</accession>
<sequence>MPTSTLMTFIAGLPALFDSLQTKDFIDVAVAAFLIYLILIFIKQSRSYFIVSAMALLMGVNILGSTFNLGLTRQIIQPILTFIVVIIVIVFQREIRRFFEWFSFASRRLAYERKANVSESASVAITRALLEMTQRRFGAIIVFQGDYPLEDVTEGGVPLDGRISVPLLLSIFDPTSPGHDGAIIINDHRIRRFGVHLPLAERFDRLDGFGTRHRAAVGITEKTDALAIVVSEEKGSISYASDGMLNTVTEPERLEKIIEDFLKENIEVGISPWRDLVVRNFLLKLSALLLSTLLWFGLVYQTGVTTKQVLAPIEFRSIPSGFAIKESDVHEATVTVSGNYRDFQGLTPSSIKVSVNLAESKEGTKRYTLGSENVTLPPYFSLTSIAPRSVRVTISPASELAPK</sequence>
<dbReference type="HAMAP" id="MF_01499">
    <property type="entry name" value="DacA"/>
    <property type="match status" value="1"/>
</dbReference>
<feature type="transmembrane region" description="Helical" evidence="6">
    <location>
        <begin position="25"/>
        <end position="42"/>
    </location>
</feature>
<dbReference type="Pfam" id="PF19293">
    <property type="entry name" value="CdaA_N"/>
    <property type="match status" value="1"/>
</dbReference>
<comment type="similarity">
    <text evidence="6">Belongs to the adenylate cyclase family. DacA/CdaA subfamily.</text>
</comment>
<keyword evidence="6" id="KW-0472">Membrane</keyword>
<dbReference type="STRING" id="1802440.A2569_02970"/>
<keyword evidence="5 6" id="KW-0067">ATP-binding</keyword>
<dbReference type="InterPro" id="IPR045585">
    <property type="entry name" value="CdaA_N"/>
</dbReference>
<dbReference type="GO" id="GO:0005524">
    <property type="term" value="F:ATP binding"/>
    <property type="evidence" value="ECO:0007669"/>
    <property type="project" value="UniProtKB-UniRule"/>
</dbReference>
<dbReference type="Gene3D" id="3.40.1700.10">
    <property type="entry name" value="DNA integrity scanning protein, DisA, N-terminal domain"/>
    <property type="match status" value="1"/>
</dbReference>
<evidence type="ECO:0000259" key="7">
    <source>
        <dbReference type="PROSITE" id="PS51794"/>
    </source>
</evidence>
<evidence type="ECO:0000256" key="4">
    <source>
        <dbReference type="ARBA" id="ARBA00022741"/>
    </source>
</evidence>
<dbReference type="PROSITE" id="PS51794">
    <property type="entry name" value="DAC"/>
    <property type="match status" value="1"/>
</dbReference>
<evidence type="ECO:0000256" key="1">
    <source>
        <dbReference type="ARBA" id="ARBA00000877"/>
    </source>
</evidence>
<evidence type="ECO:0000256" key="6">
    <source>
        <dbReference type="HAMAP-Rule" id="MF_01499"/>
    </source>
</evidence>
<keyword evidence="6" id="KW-1133">Transmembrane helix</keyword>
<keyword evidence="3 6" id="KW-0548">Nucleotidyltransferase</keyword>
<evidence type="ECO:0000313" key="8">
    <source>
        <dbReference type="EMBL" id="OHA60378.1"/>
    </source>
</evidence>
<reference evidence="8 9" key="1">
    <citation type="journal article" date="2016" name="Nat. Commun.">
        <title>Thousands of microbial genomes shed light on interconnected biogeochemical processes in an aquifer system.</title>
        <authorList>
            <person name="Anantharaman K."/>
            <person name="Brown C.T."/>
            <person name="Hug L.A."/>
            <person name="Sharon I."/>
            <person name="Castelle C.J."/>
            <person name="Probst A.J."/>
            <person name="Thomas B.C."/>
            <person name="Singh A."/>
            <person name="Wilkins M.J."/>
            <person name="Karaoz U."/>
            <person name="Brodie E.L."/>
            <person name="Williams K.H."/>
            <person name="Hubbard S.S."/>
            <person name="Banfield J.F."/>
        </authorList>
    </citation>
    <scope>NUCLEOTIDE SEQUENCE [LARGE SCALE GENOMIC DNA]</scope>
</reference>
<dbReference type="InterPro" id="IPR036888">
    <property type="entry name" value="DNA_integrity_DisA_N_sf"/>
</dbReference>
<feature type="transmembrane region" description="Helical" evidence="6">
    <location>
        <begin position="281"/>
        <end position="300"/>
    </location>
</feature>
<dbReference type="EMBL" id="MHTL01000014">
    <property type="protein sequence ID" value="OHA60378.1"/>
    <property type="molecule type" value="Genomic_DNA"/>
</dbReference>
<evidence type="ECO:0000313" key="9">
    <source>
        <dbReference type="Proteomes" id="UP000177090"/>
    </source>
</evidence>
<keyword evidence="4 6" id="KW-0547">Nucleotide-binding</keyword>
<dbReference type="SUPFAM" id="SSF143597">
    <property type="entry name" value="YojJ-like"/>
    <property type="match status" value="1"/>
</dbReference>
<dbReference type="GO" id="GO:0106408">
    <property type="term" value="F:diadenylate cyclase activity"/>
    <property type="evidence" value="ECO:0007669"/>
    <property type="project" value="UniProtKB-EC"/>
</dbReference>
<keyword evidence="6" id="KW-0812">Transmembrane</keyword>
<keyword evidence="6" id="KW-1003">Cell membrane</keyword>
<dbReference type="GO" id="GO:0006171">
    <property type="term" value="P:cAMP biosynthetic process"/>
    <property type="evidence" value="ECO:0007669"/>
    <property type="project" value="InterPro"/>
</dbReference>
<dbReference type="GO" id="GO:0004016">
    <property type="term" value="F:adenylate cyclase activity"/>
    <property type="evidence" value="ECO:0007669"/>
    <property type="project" value="UniProtKB-UniRule"/>
</dbReference>
<dbReference type="PANTHER" id="PTHR34185">
    <property type="entry name" value="DIADENYLATE CYCLASE"/>
    <property type="match status" value="1"/>
</dbReference>
<feature type="domain" description="DAC" evidence="7">
    <location>
        <begin position="92"/>
        <end position="251"/>
    </location>
</feature>
<dbReference type="Pfam" id="PF07949">
    <property type="entry name" value="YbbR"/>
    <property type="match status" value="1"/>
</dbReference>
<comment type="caution">
    <text evidence="6">Lacks conserved residue(s) required for the propagation of feature annotation.</text>
</comment>
<keyword evidence="2 6" id="KW-0808">Transferase</keyword>
<protein>
    <recommendedName>
        <fullName evidence="6">Diadenylate cyclase</fullName>
        <shortName evidence="6">DAC</shortName>
        <ecNumber evidence="6">2.7.7.85</ecNumber>
    </recommendedName>
    <alternativeName>
        <fullName evidence="6">Cyclic-di-AMP synthase</fullName>
        <shortName evidence="6">c-di-AMP synthase</shortName>
    </alternativeName>
</protein>
<dbReference type="InterPro" id="IPR003390">
    <property type="entry name" value="DNA_integrity_scan_DisA_N"/>
</dbReference>
<organism evidence="8 9">
    <name type="scientific">Candidatus Vogelbacteria bacterium RIFOXYD1_FULL_51_18</name>
    <dbReference type="NCBI Taxonomy" id="1802440"/>
    <lineage>
        <taxon>Bacteria</taxon>
        <taxon>Candidatus Vogeliibacteriota</taxon>
    </lineage>
</organism>
<dbReference type="InterPro" id="IPR012505">
    <property type="entry name" value="YbbR"/>
</dbReference>
<evidence type="ECO:0000256" key="3">
    <source>
        <dbReference type="ARBA" id="ARBA00022695"/>
    </source>
</evidence>
<dbReference type="InterPro" id="IPR050338">
    <property type="entry name" value="DisA"/>
</dbReference>
<comment type="subunit">
    <text evidence="6">Probably a homodimer.</text>
</comment>
<feature type="transmembrane region" description="Helical" evidence="6">
    <location>
        <begin position="49"/>
        <end position="69"/>
    </location>
</feature>
<dbReference type="EC" id="2.7.7.85" evidence="6"/>
<evidence type="ECO:0000256" key="2">
    <source>
        <dbReference type="ARBA" id="ARBA00022679"/>
    </source>
</evidence>
<comment type="function">
    <text evidence="6">Catalyzes the condensation of 2 ATP molecules into cyclic di-AMP (c-di-AMP), a second messenger used to regulate differing processes in different bacteria.</text>
</comment>
<dbReference type="InterPro" id="IPR034701">
    <property type="entry name" value="CdaA"/>
</dbReference>
<name>A0A1G2QIV9_9BACT</name>
<dbReference type="AlphaFoldDB" id="A0A1G2QIV9"/>
<comment type="caution">
    <text evidence="8">The sequence shown here is derived from an EMBL/GenBank/DDBJ whole genome shotgun (WGS) entry which is preliminary data.</text>
</comment>
<feature type="transmembrane region" description="Helical" evidence="6">
    <location>
        <begin position="75"/>
        <end position="91"/>
    </location>
</feature>
<proteinExistence type="inferred from homology"/>